<feature type="transmembrane region" description="Helical" evidence="11">
    <location>
        <begin position="67"/>
        <end position="85"/>
    </location>
</feature>
<feature type="transmembrane region" description="Helical" evidence="11">
    <location>
        <begin position="221"/>
        <end position="239"/>
    </location>
</feature>
<evidence type="ECO:0000256" key="7">
    <source>
        <dbReference type="ARBA" id="ARBA00022958"/>
    </source>
</evidence>
<feature type="transmembrane region" description="Helical" evidence="11">
    <location>
        <begin position="251"/>
        <end position="274"/>
    </location>
</feature>
<gene>
    <name evidence="13" type="ORF">Ctob_002028</name>
</gene>
<proteinExistence type="predicted"/>
<dbReference type="GO" id="GO:0005249">
    <property type="term" value="F:voltage-gated potassium channel activity"/>
    <property type="evidence" value="ECO:0007669"/>
    <property type="project" value="InterPro"/>
</dbReference>
<keyword evidence="7" id="KW-0630">Potassium</keyword>
<evidence type="ECO:0000256" key="3">
    <source>
        <dbReference type="ARBA" id="ARBA00022538"/>
    </source>
</evidence>
<name>A0A0M0J4T5_9EUKA</name>
<comment type="subcellular location">
    <subcellularLocation>
        <location evidence="1">Membrane</location>
        <topology evidence="1">Multi-pass membrane protein</topology>
    </subcellularLocation>
</comment>
<evidence type="ECO:0000256" key="9">
    <source>
        <dbReference type="ARBA" id="ARBA00023065"/>
    </source>
</evidence>
<dbReference type="InterPro" id="IPR003938">
    <property type="entry name" value="K_chnl_volt-dep_EAG/ELK/ERG"/>
</dbReference>
<dbReference type="OrthoDB" id="8879391at2759"/>
<protein>
    <submittedName>
        <fullName evidence="13">Cyclic nucleotide-binding protein</fullName>
    </submittedName>
</protein>
<organism evidence="13 14">
    <name type="scientific">Chrysochromulina tobinii</name>
    <dbReference type="NCBI Taxonomy" id="1460289"/>
    <lineage>
        <taxon>Eukaryota</taxon>
        <taxon>Haptista</taxon>
        <taxon>Haptophyta</taxon>
        <taxon>Prymnesiophyceae</taxon>
        <taxon>Prymnesiales</taxon>
        <taxon>Chrysochromulinaceae</taxon>
        <taxon>Chrysochromulina</taxon>
    </lineage>
</organism>
<keyword evidence="8 11" id="KW-1133">Transmembrane helix</keyword>
<keyword evidence="3" id="KW-0633">Potassium transport</keyword>
<keyword evidence="9" id="KW-0406">Ion transport</keyword>
<dbReference type="AlphaFoldDB" id="A0A0M0J4T5"/>
<dbReference type="PROSITE" id="PS50042">
    <property type="entry name" value="CNMP_BINDING_3"/>
    <property type="match status" value="1"/>
</dbReference>
<dbReference type="EMBL" id="JWZX01003370">
    <property type="protein sequence ID" value="KOO21352.1"/>
    <property type="molecule type" value="Genomic_DNA"/>
</dbReference>
<evidence type="ECO:0000256" key="11">
    <source>
        <dbReference type="SAM" id="Phobius"/>
    </source>
</evidence>
<dbReference type="Pfam" id="PF00520">
    <property type="entry name" value="Ion_trans"/>
    <property type="match status" value="1"/>
</dbReference>
<dbReference type="PANTHER" id="PTHR10217">
    <property type="entry name" value="VOLTAGE AND LIGAND GATED POTASSIUM CHANNEL"/>
    <property type="match status" value="1"/>
</dbReference>
<evidence type="ECO:0000256" key="1">
    <source>
        <dbReference type="ARBA" id="ARBA00004141"/>
    </source>
</evidence>
<keyword evidence="6" id="KW-0851">Voltage-gated channel</keyword>
<keyword evidence="5" id="KW-0631">Potassium channel</keyword>
<dbReference type="SUPFAM" id="SSF51206">
    <property type="entry name" value="cAMP-binding domain-like"/>
    <property type="match status" value="1"/>
</dbReference>
<feature type="transmembrane region" description="Helical" evidence="11">
    <location>
        <begin position="334"/>
        <end position="354"/>
    </location>
</feature>
<keyword evidence="6" id="KW-0407">Ion channel</keyword>
<evidence type="ECO:0000256" key="8">
    <source>
        <dbReference type="ARBA" id="ARBA00022989"/>
    </source>
</evidence>
<dbReference type="GO" id="GO:0042391">
    <property type="term" value="P:regulation of membrane potential"/>
    <property type="evidence" value="ECO:0007669"/>
    <property type="project" value="TreeGrafter"/>
</dbReference>
<dbReference type="InterPro" id="IPR050818">
    <property type="entry name" value="KCNH_animal-type"/>
</dbReference>
<dbReference type="SUPFAM" id="SSF81324">
    <property type="entry name" value="Voltage-gated potassium channels"/>
    <property type="match status" value="1"/>
</dbReference>
<dbReference type="Gene3D" id="1.10.287.630">
    <property type="entry name" value="Helix hairpin bin"/>
    <property type="match status" value="1"/>
</dbReference>
<comment type="caution">
    <text evidence="13">The sequence shown here is derived from an EMBL/GenBank/DDBJ whole genome shotgun (WGS) entry which is preliminary data.</text>
</comment>
<evidence type="ECO:0000256" key="5">
    <source>
        <dbReference type="ARBA" id="ARBA00022826"/>
    </source>
</evidence>
<dbReference type="InterPro" id="IPR000595">
    <property type="entry name" value="cNMP-bd_dom"/>
</dbReference>
<evidence type="ECO:0000256" key="4">
    <source>
        <dbReference type="ARBA" id="ARBA00022692"/>
    </source>
</evidence>
<keyword evidence="14" id="KW-1185">Reference proteome</keyword>
<dbReference type="Gene3D" id="1.10.287.70">
    <property type="match status" value="1"/>
</dbReference>
<evidence type="ECO:0000259" key="12">
    <source>
        <dbReference type="PROSITE" id="PS50042"/>
    </source>
</evidence>
<evidence type="ECO:0000256" key="10">
    <source>
        <dbReference type="ARBA" id="ARBA00023136"/>
    </source>
</evidence>
<evidence type="ECO:0000256" key="2">
    <source>
        <dbReference type="ARBA" id="ARBA00022448"/>
    </source>
</evidence>
<evidence type="ECO:0000313" key="14">
    <source>
        <dbReference type="Proteomes" id="UP000037460"/>
    </source>
</evidence>
<evidence type="ECO:0000256" key="6">
    <source>
        <dbReference type="ARBA" id="ARBA00022882"/>
    </source>
</evidence>
<sequence length="453" mass="51428">MTAIVTPFEVSFVEDAQCVDGLFLFNRIIDLLFLIDIVILFHLQYLDDTTGLWVTSRRKIAWQYLKTWFFFDLISIVPIYVLLFLDANATCYPFVHDLIPPELGSGALGGSSPRTARQERQAALSVRTIRLLRLVKLARVLKAARLFTSLITDLLVKYFEITYAVTEVAKLIIMIISIAHLSACTWNFVPSLFVDDLSESPTWKRAMREDKGEDFDSPFEMYVAALYWATMTLTGIGYGDISPQNTPEQAVAVVLMLVTASAWASVIGTIAGVYSTLNPTLVQHRNTMDTLNYFMRERHLPKDMRLMLREYFQNARNVLEGNNDEDLLAMMSPLLKGTVAIAANSIWLTQIWFLNGLGLTRLERDFVAALAMQLQLAAFIVNERMPIGQLYVLKRGMVVKLYRFLGKGRVWGEDALLPHVNFAIVDHSQAVALTFCECMVLRRHDFVRRTGTE</sequence>
<keyword evidence="2" id="KW-0813">Transport</keyword>
<dbReference type="InterPro" id="IPR018490">
    <property type="entry name" value="cNMP-bd_dom_sf"/>
</dbReference>
<feature type="transmembrane region" description="Helical" evidence="11">
    <location>
        <begin position="171"/>
        <end position="189"/>
    </location>
</feature>
<dbReference type="InterPro" id="IPR005821">
    <property type="entry name" value="Ion_trans_dom"/>
</dbReference>
<feature type="transmembrane region" description="Helical" evidence="11">
    <location>
        <begin position="28"/>
        <end position="46"/>
    </location>
</feature>
<evidence type="ECO:0000313" key="13">
    <source>
        <dbReference type="EMBL" id="KOO21352.1"/>
    </source>
</evidence>
<dbReference type="GO" id="GO:0034702">
    <property type="term" value="C:monoatomic ion channel complex"/>
    <property type="evidence" value="ECO:0007669"/>
    <property type="project" value="UniProtKB-KW"/>
</dbReference>
<accession>A0A0M0J4T5</accession>
<dbReference type="PANTHER" id="PTHR10217:SF435">
    <property type="entry name" value="POTASSIUM VOLTAGE-GATED CHANNEL PROTEIN EAG"/>
    <property type="match status" value="1"/>
</dbReference>
<dbReference type="GO" id="GO:0005886">
    <property type="term" value="C:plasma membrane"/>
    <property type="evidence" value="ECO:0007669"/>
    <property type="project" value="TreeGrafter"/>
</dbReference>
<dbReference type="Proteomes" id="UP000037460">
    <property type="component" value="Unassembled WGS sequence"/>
</dbReference>
<dbReference type="PRINTS" id="PR01463">
    <property type="entry name" value="EAGCHANLFMLY"/>
</dbReference>
<keyword evidence="4 11" id="KW-0812">Transmembrane</keyword>
<reference evidence="14" key="1">
    <citation type="journal article" date="2015" name="PLoS Genet.">
        <title>Genome Sequence and Transcriptome Analyses of Chrysochromulina tobin: Metabolic Tools for Enhanced Algal Fitness in the Prominent Order Prymnesiales (Haptophyceae).</title>
        <authorList>
            <person name="Hovde B.T."/>
            <person name="Deodato C.R."/>
            <person name="Hunsperger H.M."/>
            <person name="Ryken S.A."/>
            <person name="Yost W."/>
            <person name="Jha R.K."/>
            <person name="Patterson J."/>
            <person name="Monnat R.J. Jr."/>
            <person name="Barlow S.B."/>
            <person name="Starkenburg S.R."/>
            <person name="Cattolico R.A."/>
        </authorList>
    </citation>
    <scope>NUCLEOTIDE SEQUENCE</scope>
    <source>
        <strain evidence="14">CCMP291</strain>
    </source>
</reference>
<feature type="domain" description="Cyclic nucleotide-binding" evidence="12">
    <location>
        <begin position="388"/>
        <end position="453"/>
    </location>
</feature>
<keyword evidence="10 11" id="KW-0472">Membrane</keyword>